<dbReference type="Gene3D" id="3.30.70.330">
    <property type="match status" value="1"/>
</dbReference>
<reference evidence="2" key="1">
    <citation type="submission" date="2019-09" db="EMBL/GenBank/DDBJ databases">
        <title>Draft genome information of white flower Hibiscus syriacus.</title>
        <authorList>
            <person name="Kim Y.-M."/>
        </authorList>
    </citation>
    <scope>NUCLEOTIDE SEQUENCE [LARGE SCALE GENOMIC DNA]</scope>
    <source>
        <strain evidence="2">YM2019G1</strain>
    </source>
</reference>
<comment type="caution">
    <text evidence="2">The sequence shown here is derived from an EMBL/GenBank/DDBJ whole genome shotgun (WGS) entry which is preliminary data.</text>
</comment>
<dbReference type="InterPro" id="IPR012677">
    <property type="entry name" value="Nucleotide-bd_a/b_plait_sf"/>
</dbReference>
<feature type="domain" description="RRM" evidence="1">
    <location>
        <begin position="180"/>
        <end position="221"/>
    </location>
</feature>
<dbReference type="Pfam" id="PF00076">
    <property type="entry name" value="RRM_1"/>
    <property type="match status" value="1"/>
</dbReference>
<dbReference type="GO" id="GO:0003723">
    <property type="term" value="F:RNA binding"/>
    <property type="evidence" value="ECO:0007669"/>
    <property type="project" value="InterPro"/>
</dbReference>
<dbReference type="AlphaFoldDB" id="A0A6A2XKF6"/>
<protein>
    <recommendedName>
        <fullName evidence="1">RRM domain-containing protein</fullName>
    </recommendedName>
</protein>
<dbReference type="InterPro" id="IPR035979">
    <property type="entry name" value="RBD_domain_sf"/>
</dbReference>
<evidence type="ECO:0000259" key="1">
    <source>
        <dbReference type="Pfam" id="PF00076"/>
    </source>
</evidence>
<accession>A0A6A2XKF6</accession>
<gene>
    <name evidence="2" type="ORF">F3Y22_tig00117056pilonHSYRG01388</name>
</gene>
<proteinExistence type="predicted"/>
<name>A0A6A2XKF6_HIBSY</name>
<dbReference type="InterPro" id="IPR000504">
    <property type="entry name" value="RRM_dom"/>
</dbReference>
<evidence type="ECO:0000313" key="2">
    <source>
        <dbReference type="EMBL" id="KAE8654314.1"/>
    </source>
</evidence>
<dbReference type="Proteomes" id="UP000436088">
    <property type="component" value="Unassembled WGS sequence"/>
</dbReference>
<dbReference type="CDD" id="cd00590">
    <property type="entry name" value="RRM_SF"/>
    <property type="match status" value="1"/>
</dbReference>
<organism evidence="2 3">
    <name type="scientific">Hibiscus syriacus</name>
    <name type="common">Rose of Sharon</name>
    <dbReference type="NCBI Taxonomy" id="106335"/>
    <lineage>
        <taxon>Eukaryota</taxon>
        <taxon>Viridiplantae</taxon>
        <taxon>Streptophyta</taxon>
        <taxon>Embryophyta</taxon>
        <taxon>Tracheophyta</taxon>
        <taxon>Spermatophyta</taxon>
        <taxon>Magnoliopsida</taxon>
        <taxon>eudicotyledons</taxon>
        <taxon>Gunneridae</taxon>
        <taxon>Pentapetalae</taxon>
        <taxon>rosids</taxon>
        <taxon>malvids</taxon>
        <taxon>Malvales</taxon>
        <taxon>Malvaceae</taxon>
        <taxon>Malvoideae</taxon>
        <taxon>Hibiscus</taxon>
    </lineage>
</organism>
<dbReference type="SUPFAM" id="SSF54928">
    <property type="entry name" value="RNA-binding domain, RBD"/>
    <property type="match status" value="1"/>
</dbReference>
<dbReference type="EMBL" id="VEPZ02001788">
    <property type="protein sequence ID" value="KAE8654314.1"/>
    <property type="molecule type" value="Genomic_DNA"/>
</dbReference>
<evidence type="ECO:0000313" key="3">
    <source>
        <dbReference type="Proteomes" id="UP000436088"/>
    </source>
</evidence>
<keyword evidence="3" id="KW-1185">Reference proteome</keyword>
<sequence length="778" mass="87537">MKNASSTLFWRHALKFPEASPFIGISTEEITKNVNSTKPELKRASINNTLDRARLKYISVSMGIVLDGIVHAGGYLCGCSFRNLSQMPSVYEYEQLLHLAFWNSGWSYEKRCWYTNKLGILSGLGSFDMRLCSAASLWRSYGKVEAEKKYNIKPPSFPNFVRPNSVMQRKRTVDGGICFASSPYKSNYKSSTFAFVQFAEEESRKKAIQFVNGKWFDGKRISVGVAKYQKDKRREEDMGKRMVEFKSGGKDISKTGRKSESCRSMRDGRSYKDVVNSKCYLRRELESGVNLEGVKKNAPAVRNIWEMHIPSHNSDWVKRSLTGIMKPSFDFVSLKEALEMEGVEVRIARWGYVWNACNITFNSVEEFSHVWRNKKNELLLCLDWLAPVLNKDGVPMALCQIELYGLPLLCWNESFMKKLSGKWGDFICFKEESVTRSDLSSAKVLLRVESPYDVPETVTIGSYGRSFKVKISMGSVLKKPEEAGRKTVEKISKKWNSGYVLSREGVGRCPSLEADGDEFSADGTFKVISWLNNGQNSGVNGICGGQVPSGKSTADNSNCGLSGFLENRTNQMGSHVGLGLKDSNDQVDFGQSKDNEIAVSPIKKLIPNGPAYNIKWENTQGEMEVVPSEQGVELEKVQSAGQRSLDGDHMKKVMEDKQCSHNEGSVSSSSIRIRNYENQEGSTSKLMRVGQIMAKEDHPVPVNNHVKVYRRVVRRMVRDSMDQDRESSQSSQPYVKARNEAVATREICDLLGITFKGGQHLLEENIFKMEMKGSSRGV</sequence>